<dbReference type="EMBL" id="FLRD01000159">
    <property type="protein sequence ID" value="SBT50151.1"/>
    <property type="molecule type" value="Genomic_DNA"/>
</dbReference>
<dbReference type="Proteomes" id="UP000078550">
    <property type="component" value="Unassembled WGS sequence"/>
</dbReference>
<protein>
    <submittedName>
        <fullName evidence="2">Uncharacterized protein</fullName>
    </submittedName>
</protein>
<accession>A0A1A9A144</accession>
<reference evidence="4 5" key="2">
    <citation type="submission" date="2016-05" db="EMBL/GenBank/DDBJ databases">
        <authorList>
            <person name="Naeem Raeece"/>
        </authorList>
    </citation>
    <scope>NUCLEOTIDE SEQUENCE [LARGE SCALE GENOMIC DNA]</scope>
</reference>
<dbReference type="AlphaFoldDB" id="A0A1A9A144"/>
<evidence type="ECO:0000313" key="4">
    <source>
        <dbReference type="Proteomes" id="UP000078550"/>
    </source>
</evidence>
<dbReference type="EMBL" id="FLRE01000201">
    <property type="protein sequence ID" value="SBT50453.1"/>
    <property type="molecule type" value="Genomic_DNA"/>
</dbReference>
<evidence type="ECO:0000313" key="5">
    <source>
        <dbReference type="Proteomes" id="UP000078555"/>
    </source>
</evidence>
<evidence type="ECO:0000313" key="2">
    <source>
        <dbReference type="EMBL" id="SBT50151.1"/>
    </source>
</evidence>
<feature type="region of interest" description="Disordered" evidence="1">
    <location>
        <begin position="35"/>
        <end position="66"/>
    </location>
</feature>
<gene>
    <name evidence="2" type="ORF">POVWA1_060900</name>
    <name evidence="3" type="ORF">POVWA2_060240</name>
</gene>
<organism evidence="2 5">
    <name type="scientific">Plasmodium ovale wallikeri</name>
    <dbReference type="NCBI Taxonomy" id="864142"/>
    <lineage>
        <taxon>Eukaryota</taxon>
        <taxon>Sar</taxon>
        <taxon>Alveolata</taxon>
        <taxon>Apicomplexa</taxon>
        <taxon>Aconoidasida</taxon>
        <taxon>Haemosporida</taxon>
        <taxon>Plasmodiidae</taxon>
        <taxon>Plasmodium</taxon>
        <taxon>Plasmodium (Plasmodium)</taxon>
    </lineage>
</organism>
<evidence type="ECO:0000313" key="3">
    <source>
        <dbReference type="EMBL" id="SBT50453.1"/>
    </source>
</evidence>
<evidence type="ECO:0000256" key="1">
    <source>
        <dbReference type="SAM" id="MobiDB-lite"/>
    </source>
</evidence>
<name>A0A1A9A144_PLAOA</name>
<keyword evidence="5" id="KW-1185">Reference proteome</keyword>
<dbReference type="Proteomes" id="UP000078555">
    <property type="component" value="Unassembled WGS sequence"/>
</dbReference>
<proteinExistence type="predicted"/>
<sequence>MYSYHLRHFKKRGQQIVCTHKKKHNWGCGKIPTHMRRHKKKHTQYGEMGEMGDVAKQQTGKGGEKVSVIKEPFKDSLLLGTGFLKMRNKLGWGEKRKRLYFTDSV</sequence>
<reference evidence="2" key="1">
    <citation type="submission" date="2016-05" db="EMBL/GenBank/DDBJ databases">
        <authorList>
            <person name="Lavstsen T."/>
            <person name="Jespersen J.S."/>
        </authorList>
    </citation>
    <scope>NUCLEOTIDE SEQUENCE [LARGE SCALE GENOMIC DNA]</scope>
</reference>